<keyword evidence="5 7" id="KW-0539">Nucleus</keyword>
<dbReference type="InterPro" id="IPR003617">
    <property type="entry name" value="TFIIS/CRSP70_N_sub"/>
</dbReference>
<dbReference type="GO" id="GO:0003677">
    <property type="term" value="F:DNA binding"/>
    <property type="evidence" value="ECO:0007669"/>
    <property type="project" value="UniProtKB-KW"/>
</dbReference>
<dbReference type="Gene3D" id="1.10.472.30">
    <property type="entry name" value="Transcription elongation factor S-II, central domain"/>
    <property type="match status" value="1"/>
</dbReference>
<dbReference type="CDD" id="cd13749">
    <property type="entry name" value="Zn-ribbon_TFIIS"/>
    <property type="match status" value="1"/>
</dbReference>
<dbReference type="OMA" id="FQKTDMK"/>
<dbReference type="Gramene" id="KCW50331">
    <property type="protein sequence ID" value="KCW50331"/>
    <property type="gene ID" value="EUGRSUZ_J00105"/>
</dbReference>
<dbReference type="PROSITE" id="PS51319">
    <property type="entry name" value="TFIIS_N"/>
    <property type="match status" value="1"/>
</dbReference>
<dbReference type="InterPro" id="IPR035441">
    <property type="entry name" value="TFIIS/LEDGF_dom_sf"/>
</dbReference>
<evidence type="ECO:0000256" key="7">
    <source>
        <dbReference type="PROSITE-ProRule" id="PRU00649"/>
    </source>
</evidence>
<dbReference type="InterPro" id="IPR003618">
    <property type="entry name" value="TFIIS_cen_dom"/>
</dbReference>
<keyword evidence="4 8" id="KW-0862">Zinc</keyword>
<evidence type="ECO:0000256" key="6">
    <source>
        <dbReference type="PROSITE-ProRule" id="PRU00472"/>
    </source>
</evidence>
<dbReference type="Gene3D" id="1.20.930.10">
    <property type="entry name" value="Conserved domain common to transcription factors TFIIS, elongin A, CRSP70"/>
    <property type="match status" value="1"/>
</dbReference>
<dbReference type="NCBIfam" id="TIGR01385">
    <property type="entry name" value="TFSII"/>
    <property type="match status" value="1"/>
</dbReference>
<dbReference type="GO" id="GO:0006357">
    <property type="term" value="P:regulation of transcription by RNA polymerase II"/>
    <property type="evidence" value="ECO:0000318"/>
    <property type="project" value="GO_Central"/>
</dbReference>
<proteinExistence type="inferred from homology"/>
<gene>
    <name evidence="13" type="ORF">EUGRSUZ_J00105</name>
</gene>
<dbReference type="InParanoid" id="A0A059A9J6"/>
<dbReference type="PANTHER" id="PTHR11477:SF49">
    <property type="entry name" value="TRANSCRIPTION ELONGATION FACTOR"/>
    <property type="match status" value="1"/>
</dbReference>
<dbReference type="PROSITE" id="PS51321">
    <property type="entry name" value="TFIIS_CENTRAL"/>
    <property type="match status" value="1"/>
</dbReference>
<dbReference type="GO" id="GO:0008270">
    <property type="term" value="F:zinc ion binding"/>
    <property type="evidence" value="ECO:0007669"/>
    <property type="project" value="UniProtKB-UniRule"/>
</dbReference>
<dbReference type="SUPFAM" id="SSF46942">
    <property type="entry name" value="Elongation factor TFIIS domain 2"/>
    <property type="match status" value="1"/>
</dbReference>
<comment type="function">
    <text evidence="8">Necessary for efficient RNA polymerase II transcription elongation past template-encoded arresting sites.</text>
</comment>
<evidence type="ECO:0000313" key="13">
    <source>
        <dbReference type="EMBL" id="KCW50331.1"/>
    </source>
</evidence>
<dbReference type="SMART" id="SM00510">
    <property type="entry name" value="TFS2M"/>
    <property type="match status" value="1"/>
</dbReference>
<dbReference type="InterPro" id="IPR001222">
    <property type="entry name" value="Znf_TFIIS"/>
</dbReference>
<dbReference type="Gene3D" id="2.20.25.10">
    <property type="match status" value="1"/>
</dbReference>
<dbReference type="InterPro" id="IPR035100">
    <property type="entry name" value="TF_IIS-typ"/>
</dbReference>
<evidence type="ECO:0000256" key="8">
    <source>
        <dbReference type="RuleBase" id="RU368078"/>
    </source>
</evidence>
<evidence type="ECO:0000259" key="11">
    <source>
        <dbReference type="PROSITE" id="PS51319"/>
    </source>
</evidence>
<keyword evidence="8" id="KW-0238">DNA-binding</keyword>
<dbReference type="PANTHER" id="PTHR11477">
    <property type="entry name" value="TRANSCRIPTION FACTOR S-II ZINC FINGER DOMAIN-CONTAINING PROTEIN"/>
    <property type="match status" value="1"/>
</dbReference>
<dbReference type="Pfam" id="PF08711">
    <property type="entry name" value="Med26"/>
    <property type="match status" value="1"/>
</dbReference>
<feature type="non-terminal residue" evidence="13">
    <location>
        <position position="327"/>
    </location>
</feature>
<dbReference type="PROSITE" id="PS51133">
    <property type="entry name" value="ZF_TFIIS_2"/>
    <property type="match status" value="1"/>
</dbReference>
<evidence type="ECO:0000259" key="10">
    <source>
        <dbReference type="PROSITE" id="PS51133"/>
    </source>
</evidence>
<dbReference type="CDD" id="cd00183">
    <property type="entry name" value="TFIIS_I"/>
    <property type="match status" value="1"/>
</dbReference>
<evidence type="ECO:0000256" key="5">
    <source>
        <dbReference type="ARBA" id="ARBA00023242"/>
    </source>
</evidence>
<feature type="non-terminal residue" evidence="13">
    <location>
        <position position="1"/>
    </location>
</feature>
<keyword evidence="8" id="KW-0804">Transcription</keyword>
<dbReference type="Pfam" id="PF07500">
    <property type="entry name" value="TFIIS_M"/>
    <property type="match status" value="1"/>
</dbReference>
<dbReference type="EMBL" id="KK198762">
    <property type="protein sequence ID" value="KCW50331.1"/>
    <property type="molecule type" value="Genomic_DNA"/>
</dbReference>
<comment type="subcellular location">
    <subcellularLocation>
        <location evidence="1 7 8">Nucleus</location>
    </subcellularLocation>
</comment>
<name>A0A059A9J6_EUCGR</name>
<dbReference type="InterPro" id="IPR017923">
    <property type="entry name" value="TFIIS_N"/>
</dbReference>
<evidence type="ECO:0000256" key="3">
    <source>
        <dbReference type="ARBA" id="ARBA00022771"/>
    </source>
</evidence>
<organism evidence="13">
    <name type="scientific">Eucalyptus grandis</name>
    <name type="common">Flooded gum</name>
    <dbReference type="NCBI Taxonomy" id="71139"/>
    <lineage>
        <taxon>Eukaryota</taxon>
        <taxon>Viridiplantae</taxon>
        <taxon>Streptophyta</taxon>
        <taxon>Embryophyta</taxon>
        <taxon>Tracheophyta</taxon>
        <taxon>Spermatophyta</taxon>
        <taxon>Magnoliopsida</taxon>
        <taxon>eudicotyledons</taxon>
        <taxon>Gunneridae</taxon>
        <taxon>Pentapetalae</taxon>
        <taxon>rosids</taxon>
        <taxon>malvids</taxon>
        <taxon>Myrtales</taxon>
        <taxon>Myrtaceae</taxon>
        <taxon>Myrtoideae</taxon>
        <taxon>Eucalypteae</taxon>
        <taxon>Eucalyptus</taxon>
    </lineage>
</organism>
<feature type="region of interest" description="Disordered" evidence="9">
    <location>
        <begin position="63"/>
        <end position="84"/>
    </location>
</feature>
<evidence type="ECO:0000256" key="1">
    <source>
        <dbReference type="ARBA" id="ARBA00004123"/>
    </source>
</evidence>
<dbReference type="SMART" id="SM00509">
    <property type="entry name" value="TFS2N"/>
    <property type="match status" value="1"/>
</dbReference>
<evidence type="ECO:0000256" key="4">
    <source>
        <dbReference type="ARBA" id="ARBA00022833"/>
    </source>
</evidence>
<protein>
    <recommendedName>
        <fullName evidence="8">Transcription elongation factor</fullName>
    </recommendedName>
</protein>
<dbReference type="SMART" id="SM00440">
    <property type="entry name" value="ZnF_C2C2"/>
    <property type="match status" value="1"/>
</dbReference>
<sequence>EGKCIDALRRLKSFPVTSQVLVSTQVGKGLRRLTKHPRKKIQAYASDLIQLWKQVVMEESNGCKKNGSVDHNEPAKARENKFKKSSSFRIEGIPKFEATKVRKTERNGTPSDKMSRSDVGGTEKAVCDRNLQGSVKVETTTATKEEKPNCHVNKLSPNPVQSLSASVAKCNDPMRDRVRELLFEALSRVSGEASKDIIDEVNACDPSSIAVSVESTMFQSWGRMNGAHKMKYRSIMFNIKDPNNPDFRRKVLLGHVKPERLLDMTTEEMASDERQLQNRQIKEKALFECELGAAPKATTDQFKCGRCGQRKCTYYQMQTRSADEPMT</sequence>
<dbReference type="InterPro" id="IPR036575">
    <property type="entry name" value="TFIIS_cen_dom_sf"/>
</dbReference>
<dbReference type="SUPFAM" id="SSF47676">
    <property type="entry name" value="Conserved domain common to transcription factors TFIIS, elongin A, CRSP70"/>
    <property type="match status" value="1"/>
</dbReference>
<feature type="region of interest" description="Disordered" evidence="9">
    <location>
        <begin position="103"/>
        <end position="123"/>
    </location>
</feature>
<feature type="domain" description="TFIIS central" evidence="12">
    <location>
        <begin position="174"/>
        <end position="297"/>
    </location>
</feature>
<dbReference type="STRING" id="71139.A0A059A9J6"/>
<accession>A0A059A9J6</accession>
<dbReference type="SUPFAM" id="SSF57783">
    <property type="entry name" value="Zinc beta-ribbon"/>
    <property type="match status" value="1"/>
</dbReference>
<dbReference type="GO" id="GO:0006368">
    <property type="term" value="P:transcription elongation by RNA polymerase II"/>
    <property type="evidence" value="ECO:0007669"/>
    <property type="project" value="InterPro"/>
</dbReference>
<dbReference type="FunCoup" id="A0A059A9J6">
    <property type="interactions" value="3258"/>
</dbReference>
<evidence type="ECO:0000256" key="9">
    <source>
        <dbReference type="SAM" id="MobiDB-lite"/>
    </source>
</evidence>
<feature type="compositionally biased region" description="Basic and acidic residues" evidence="9">
    <location>
        <begin position="67"/>
        <end position="82"/>
    </location>
</feature>
<dbReference type="AlphaFoldDB" id="A0A059A9J6"/>
<keyword evidence="3 6" id="KW-0863">Zinc-finger</keyword>
<comment type="similarity">
    <text evidence="8">Belongs to the TFS-II family.</text>
</comment>
<evidence type="ECO:0000256" key="2">
    <source>
        <dbReference type="ARBA" id="ARBA00022723"/>
    </source>
</evidence>
<feature type="domain" description="TFIIS N-terminal" evidence="11">
    <location>
        <begin position="1"/>
        <end position="59"/>
    </location>
</feature>
<reference evidence="13" key="1">
    <citation type="submission" date="2013-07" db="EMBL/GenBank/DDBJ databases">
        <title>The genome of Eucalyptus grandis.</title>
        <authorList>
            <person name="Schmutz J."/>
            <person name="Hayes R."/>
            <person name="Myburg A."/>
            <person name="Tuskan G."/>
            <person name="Grattapaglia D."/>
            <person name="Rokhsar D.S."/>
        </authorList>
    </citation>
    <scope>NUCLEOTIDE SEQUENCE</scope>
    <source>
        <tissue evidence="13">Leaf extractions</tissue>
    </source>
</reference>
<dbReference type="Pfam" id="PF01096">
    <property type="entry name" value="Zn_ribbon_TFIIS"/>
    <property type="match status" value="1"/>
</dbReference>
<keyword evidence="8" id="KW-0805">Transcription regulation</keyword>
<dbReference type="PIRSF" id="PIRSF006704">
    <property type="entry name" value="TF_IIS"/>
    <property type="match status" value="1"/>
</dbReference>
<dbReference type="InterPro" id="IPR006289">
    <property type="entry name" value="TFSII"/>
</dbReference>
<feature type="domain" description="TFIIS-type" evidence="10">
    <location>
        <begin position="300"/>
        <end position="327"/>
    </location>
</feature>
<keyword evidence="2 8" id="KW-0479">Metal-binding</keyword>
<evidence type="ECO:0000259" key="12">
    <source>
        <dbReference type="PROSITE" id="PS51321"/>
    </source>
</evidence>
<dbReference type="GO" id="GO:0005634">
    <property type="term" value="C:nucleus"/>
    <property type="evidence" value="ECO:0000318"/>
    <property type="project" value="GO_Central"/>
</dbReference>